<name>A0A2R4XH36_9BURK</name>
<dbReference type="InterPro" id="IPR032875">
    <property type="entry name" value="Succ_CoA_lig_flav_dom"/>
</dbReference>
<dbReference type="Pfam" id="PF13607">
    <property type="entry name" value="Succ_CoA_lig"/>
    <property type="match status" value="1"/>
</dbReference>
<keyword evidence="3" id="KW-0067">ATP-binding</keyword>
<dbReference type="InterPro" id="IPR051538">
    <property type="entry name" value="Acyl-CoA_Synth/Transferase"/>
</dbReference>
<evidence type="ECO:0000256" key="1">
    <source>
        <dbReference type="ARBA" id="ARBA00022598"/>
    </source>
</evidence>
<evidence type="ECO:0000313" key="6">
    <source>
        <dbReference type="EMBL" id="AWB33122.1"/>
    </source>
</evidence>
<dbReference type="PANTHER" id="PTHR43334:SF1">
    <property type="entry name" value="3-HYDROXYPROPIONATE--COA LIGASE [ADP-FORMING]"/>
    <property type="match status" value="1"/>
</dbReference>
<dbReference type="Gene3D" id="3.30.470.20">
    <property type="entry name" value="ATP-grasp fold, B domain"/>
    <property type="match status" value="1"/>
</dbReference>
<feature type="domain" description="CoA-binding" evidence="5">
    <location>
        <begin position="32"/>
        <end position="126"/>
    </location>
</feature>
<keyword evidence="2" id="KW-0547">Nucleotide-binding</keyword>
<dbReference type="Gene3D" id="3.30.1490.20">
    <property type="entry name" value="ATP-grasp fold, A domain"/>
    <property type="match status" value="1"/>
</dbReference>
<dbReference type="SUPFAM" id="SSF51735">
    <property type="entry name" value="NAD(P)-binding Rossmann-fold domains"/>
    <property type="match status" value="1"/>
</dbReference>
<dbReference type="FunFam" id="3.30.1490.20:FF:000020">
    <property type="entry name" value="Protein lysine acetyltransferase"/>
    <property type="match status" value="1"/>
</dbReference>
<sequence>MDLIESSHNHMSSHDHLTPLPLDIMTHPLQSMLNPGTIAVVGASPKPGSFGGAVLANLAQHFRGKVCAVNPQYKEINGYACYPDLQALPEKPDCVCIAVPSRAVPDVLLQAADCAIPSAIIFSSGFAETGTPEGIALQNRIAEIARTRGIRVLGPNCTGIVNVRSGASCNILPSVKLLPLVPGDVGLVGQSGALGYVVFQAMHRGVGFSHLISTGNSSDVDIADLIDYLIDDPHTKVIATLFESVPDGPRLRAALQRAFEAGKPVVVYKIGVTQSGQKAALSHSGMLAGDAATYQALFARTGAIQVDCFEALLETAVFFARSGTPTMDSGVGIISGSGGSVVMAADKADTYGISLPEPQPETAAALRQRLPAFASFANPADITAESIRDEGMYEECVEIFAADTGFAGIVILMPSAHGEPAIRRAQGISELAGRLEKPLSLVWMNEWYEGIGSRVYDQSTTLAVFRSLDRCMSAYRLWFEYGRKRRELANQETLGHTSDPTEGFDQQAATGQARDYLQGFSPGACLTETQTRHLLQIWGIVCNEEALCTSPGQAAESASRMGYPVVAKIQAPDIQHKSDVGGVKLALQDEQAVRKAYVDILNSVSGLDLPNGIQGISIQKMIEPGVEMFVGTRLDPAFGPTIVYGFGGTLVEVLKDVAVSLAPVSAQEVRRNLDGLKMRKLLDGVRGAKPCDIEHFAQQVARVSEMAAALAGEITEIDINPIVLHNKGGVAIDGLVVRSEA</sequence>
<dbReference type="SMART" id="SM00881">
    <property type="entry name" value="CoA_binding"/>
    <property type="match status" value="1"/>
</dbReference>
<dbReference type="Gene3D" id="3.40.50.720">
    <property type="entry name" value="NAD(P)-binding Rossmann-like Domain"/>
    <property type="match status" value="1"/>
</dbReference>
<keyword evidence="7" id="KW-1185">Reference proteome</keyword>
<dbReference type="InterPro" id="IPR016102">
    <property type="entry name" value="Succinyl-CoA_synth-like"/>
</dbReference>
<dbReference type="Proteomes" id="UP000244571">
    <property type="component" value="Chromosome"/>
</dbReference>
<evidence type="ECO:0000256" key="3">
    <source>
        <dbReference type="ARBA" id="ARBA00022840"/>
    </source>
</evidence>
<gene>
    <name evidence="6" type="ORF">DBV39_04660</name>
</gene>
<dbReference type="KEGG" id="boz:DBV39_04660"/>
<dbReference type="Gene3D" id="3.40.50.261">
    <property type="entry name" value="Succinyl-CoA synthetase domains"/>
    <property type="match status" value="2"/>
</dbReference>
<dbReference type="Pfam" id="PF13549">
    <property type="entry name" value="ATP-grasp_5"/>
    <property type="match status" value="1"/>
</dbReference>
<comment type="similarity">
    <text evidence="4">In the N-terminal section; belongs to the acetate CoA ligase alpha subunit family.</text>
</comment>
<dbReference type="SUPFAM" id="SSF52210">
    <property type="entry name" value="Succinyl-CoA synthetase domains"/>
    <property type="match status" value="2"/>
</dbReference>
<dbReference type="PANTHER" id="PTHR43334">
    <property type="entry name" value="ACETATE--COA LIGASE [ADP-FORMING]"/>
    <property type="match status" value="1"/>
</dbReference>
<keyword evidence="1" id="KW-0436">Ligase</keyword>
<dbReference type="InterPro" id="IPR003781">
    <property type="entry name" value="CoA-bd"/>
</dbReference>
<protein>
    <recommendedName>
        <fullName evidence="5">CoA-binding domain-containing protein</fullName>
    </recommendedName>
</protein>
<accession>A0A2R4XH36</accession>
<dbReference type="GO" id="GO:0016874">
    <property type="term" value="F:ligase activity"/>
    <property type="evidence" value="ECO:0007669"/>
    <property type="project" value="UniProtKB-KW"/>
</dbReference>
<dbReference type="SUPFAM" id="SSF56059">
    <property type="entry name" value="Glutathione synthetase ATP-binding domain-like"/>
    <property type="match status" value="1"/>
</dbReference>
<evidence type="ECO:0000256" key="4">
    <source>
        <dbReference type="ARBA" id="ARBA00060888"/>
    </source>
</evidence>
<dbReference type="InterPro" id="IPR036291">
    <property type="entry name" value="NAD(P)-bd_dom_sf"/>
</dbReference>
<dbReference type="AlphaFoldDB" id="A0A2R4XH36"/>
<evidence type="ECO:0000313" key="7">
    <source>
        <dbReference type="Proteomes" id="UP000244571"/>
    </source>
</evidence>
<dbReference type="GO" id="GO:0005524">
    <property type="term" value="F:ATP binding"/>
    <property type="evidence" value="ECO:0007669"/>
    <property type="project" value="UniProtKB-KW"/>
</dbReference>
<dbReference type="Pfam" id="PF13380">
    <property type="entry name" value="CoA_binding_2"/>
    <property type="match status" value="1"/>
</dbReference>
<reference evidence="6 7" key="1">
    <citation type="submission" date="2018-04" db="EMBL/GenBank/DDBJ databases">
        <title>Bordetella sp. HZ20 isolated from seawater.</title>
        <authorList>
            <person name="Sun C."/>
        </authorList>
    </citation>
    <scope>NUCLEOTIDE SEQUENCE [LARGE SCALE GENOMIC DNA]</scope>
    <source>
        <strain evidence="6 7">HZ20</strain>
    </source>
</reference>
<dbReference type="InterPro" id="IPR013815">
    <property type="entry name" value="ATP_grasp_subdomain_1"/>
</dbReference>
<dbReference type="EMBL" id="CP028901">
    <property type="protein sequence ID" value="AWB33122.1"/>
    <property type="molecule type" value="Genomic_DNA"/>
</dbReference>
<evidence type="ECO:0000256" key="2">
    <source>
        <dbReference type="ARBA" id="ARBA00022741"/>
    </source>
</evidence>
<organism evidence="6 7">
    <name type="scientific">Orrella marina</name>
    <dbReference type="NCBI Taxonomy" id="2163011"/>
    <lineage>
        <taxon>Bacteria</taxon>
        <taxon>Pseudomonadati</taxon>
        <taxon>Pseudomonadota</taxon>
        <taxon>Betaproteobacteria</taxon>
        <taxon>Burkholderiales</taxon>
        <taxon>Alcaligenaceae</taxon>
        <taxon>Orrella</taxon>
    </lineage>
</organism>
<proteinExistence type="inferred from homology"/>
<evidence type="ECO:0000259" key="5">
    <source>
        <dbReference type="SMART" id="SM00881"/>
    </source>
</evidence>